<dbReference type="Gene3D" id="3.40.50.1860">
    <property type="match status" value="2"/>
</dbReference>
<dbReference type="InterPro" id="IPR015942">
    <property type="entry name" value="Asp/Glu/hydantoin_racemase"/>
</dbReference>
<dbReference type="InterPro" id="IPR001920">
    <property type="entry name" value="Asp/Glu_race"/>
</dbReference>
<dbReference type="AlphaFoldDB" id="A0A0A1MU90"/>
<evidence type="ECO:0000313" key="2">
    <source>
        <dbReference type="Proteomes" id="UP000040453"/>
    </source>
</evidence>
<proteinExistence type="predicted"/>
<accession>A0A0A1MU90</accession>
<evidence type="ECO:0000313" key="1">
    <source>
        <dbReference type="EMBL" id="CEI83097.1"/>
    </source>
</evidence>
<organism evidence="1 2">
    <name type="scientific">Oceanobacillus oncorhynchi</name>
    <dbReference type="NCBI Taxonomy" id="545501"/>
    <lineage>
        <taxon>Bacteria</taxon>
        <taxon>Bacillati</taxon>
        <taxon>Bacillota</taxon>
        <taxon>Bacilli</taxon>
        <taxon>Bacillales</taxon>
        <taxon>Bacillaceae</taxon>
        <taxon>Oceanobacillus</taxon>
    </lineage>
</organism>
<dbReference type="Proteomes" id="UP000040453">
    <property type="component" value="Unassembled WGS sequence"/>
</dbReference>
<dbReference type="OrthoDB" id="9791723at2"/>
<dbReference type="STRING" id="545501.BN997_02987"/>
<dbReference type="RefSeq" id="WP_042533309.1">
    <property type="nucleotide sequence ID" value="NZ_CAXOIH010000023.1"/>
</dbReference>
<gene>
    <name evidence="1" type="primary">murI_1</name>
    <name evidence="1" type="ORF">BN997_02987</name>
</gene>
<protein>
    <submittedName>
        <fullName evidence="1">Glutamate racemase</fullName>
    </submittedName>
</protein>
<keyword evidence="2" id="KW-1185">Reference proteome</keyword>
<name>A0A0A1MU90_9BACI</name>
<dbReference type="Pfam" id="PF01177">
    <property type="entry name" value="Asp_Glu_race"/>
    <property type="match status" value="1"/>
</dbReference>
<sequence length="217" mass="23771">MLGIIRVLSTDNENILMEHGTRMKELYQIASKTKCIGEQPNGIYDNESEAAAIPKIVSLAKELSQERDIDAITISCAADPALDEARLETDIPIIGAGVSGAHAASMVGSKVGIIGITQEAPIRMKEELGSRFHAYTSSPKLSKTTDLFKENAKQELLTLVHEQIESGADVILFACTGFSTIRLKNYLQKRVKIPVIDLVEAQAIAYQLIESREKDEE</sequence>
<reference evidence="1 2" key="1">
    <citation type="submission" date="2014-11" db="EMBL/GenBank/DDBJ databases">
        <authorList>
            <person name="Urmite Genomes Urmite Genomes"/>
        </authorList>
    </citation>
    <scope>NUCLEOTIDE SEQUENCE [LARGE SCALE GENOMIC DNA]</scope>
    <source>
        <strain evidence="1 2">Oc5</strain>
    </source>
</reference>
<dbReference type="EMBL" id="CDGG01000001">
    <property type="protein sequence ID" value="CEI83097.1"/>
    <property type="molecule type" value="Genomic_DNA"/>
</dbReference>
<dbReference type="GO" id="GO:0047661">
    <property type="term" value="F:amino-acid racemase activity"/>
    <property type="evidence" value="ECO:0007669"/>
    <property type="project" value="InterPro"/>
</dbReference>